<feature type="transmembrane region" description="Helical" evidence="1">
    <location>
        <begin position="229"/>
        <end position="248"/>
    </location>
</feature>
<evidence type="ECO:0008006" key="4">
    <source>
        <dbReference type="Google" id="ProtNLM"/>
    </source>
</evidence>
<dbReference type="EMBL" id="PVNL01000135">
    <property type="protein sequence ID" value="PRP96037.1"/>
    <property type="molecule type" value="Genomic_DNA"/>
</dbReference>
<feature type="transmembrane region" description="Helical" evidence="1">
    <location>
        <begin position="260"/>
        <end position="280"/>
    </location>
</feature>
<organism evidence="2 3">
    <name type="scientific">Enhygromyxa salina</name>
    <dbReference type="NCBI Taxonomy" id="215803"/>
    <lineage>
        <taxon>Bacteria</taxon>
        <taxon>Pseudomonadati</taxon>
        <taxon>Myxococcota</taxon>
        <taxon>Polyangia</taxon>
        <taxon>Nannocystales</taxon>
        <taxon>Nannocystaceae</taxon>
        <taxon>Enhygromyxa</taxon>
    </lineage>
</organism>
<feature type="transmembrane region" description="Helical" evidence="1">
    <location>
        <begin position="300"/>
        <end position="321"/>
    </location>
</feature>
<feature type="transmembrane region" description="Helical" evidence="1">
    <location>
        <begin position="12"/>
        <end position="34"/>
    </location>
</feature>
<feature type="transmembrane region" description="Helical" evidence="1">
    <location>
        <begin position="401"/>
        <end position="427"/>
    </location>
</feature>
<comment type="caution">
    <text evidence="2">The sequence shown here is derived from an EMBL/GenBank/DDBJ whole genome shotgun (WGS) entry which is preliminary data.</text>
</comment>
<feature type="transmembrane region" description="Helical" evidence="1">
    <location>
        <begin position="497"/>
        <end position="521"/>
    </location>
</feature>
<feature type="transmembrane region" description="Helical" evidence="1">
    <location>
        <begin position="165"/>
        <end position="186"/>
    </location>
</feature>
<feature type="transmembrane region" description="Helical" evidence="1">
    <location>
        <begin position="369"/>
        <end position="389"/>
    </location>
</feature>
<evidence type="ECO:0000313" key="3">
    <source>
        <dbReference type="Proteomes" id="UP000238823"/>
    </source>
</evidence>
<gene>
    <name evidence="2" type="ORF">ENSA7_68510</name>
</gene>
<dbReference type="AlphaFoldDB" id="A0A2S9XT40"/>
<keyword evidence="1" id="KW-0812">Transmembrane</keyword>
<sequence>MIQREQLRRAPARVWVAVALLCSCLFMCTAPGRITYPDDEIVFQTTQSLVTDHDLTIAGIPKRSGERADRPNGTFGWGSGRDGQRYGFFGHGISIVAAPIYALADATVDEVPKLWRYAQRSDLYTFHKRGHEADWLRMVVSVTNCLITPLAAVLLGLWLQSLGHGARTSVLMALIYALGTTAWPYAGTLLSEPLSAAVLLGAALAISRFHRSGARAQLWIAASLTGLSVHVHVLNLLAIPCLLGYALGPAQIRARVRASWRIWAIAVGLGAAGVALLGATQWWRFGSPFETGRFDHYGHWVWPFEGLLAMLIAPGRSLFWYSPPLILAALAWPAMRRRDEPAAYLVLALSLTRLVFVACRSDWHGGWAIGPRYLVPTVPFLLVPLAGWLERWREHTKPARAAAAALLGASVPLQAWLASHSVFSLFWQLNHEYGRDRYMWISDWRLEATPVIAFWRQQQPALEFWRAGQARAAWTSAQFDALWFGAWRLSAATEADGLWWIVVGLGGVLALAAASLGWWFWRARRAVDDPPGRGYGERDAAPPVGS</sequence>
<proteinExistence type="predicted"/>
<reference evidence="2 3" key="1">
    <citation type="submission" date="2018-03" db="EMBL/GenBank/DDBJ databases">
        <title>Draft Genome Sequences of the Obligatory Marine Myxobacteria Enhygromyxa salina SWB007.</title>
        <authorList>
            <person name="Poehlein A."/>
            <person name="Moghaddam J.A."/>
            <person name="Harms H."/>
            <person name="Alanjari M."/>
            <person name="Koenig G.M."/>
            <person name="Daniel R."/>
            <person name="Schaeberle T.F."/>
        </authorList>
    </citation>
    <scope>NUCLEOTIDE SEQUENCE [LARGE SCALE GENOMIC DNA]</scope>
    <source>
        <strain evidence="2 3">SWB007</strain>
    </source>
</reference>
<keyword evidence="1" id="KW-0472">Membrane</keyword>
<accession>A0A2S9XT40</accession>
<protein>
    <recommendedName>
        <fullName evidence="4">Glycosyltransferase RgtA/B/C/D-like domain-containing protein</fullName>
    </recommendedName>
</protein>
<evidence type="ECO:0000313" key="2">
    <source>
        <dbReference type="EMBL" id="PRP96037.1"/>
    </source>
</evidence>
<dbReference type="PROSITE" id="PS51257">
    <property type="entry name" value="PROKAR_LIPOPROTEIN"/>
    <property type="match status" value="1"/>
</dbReference>
<feature type="transmembrane region" description="Helical" evidence="1">
    <location>
        <begin position="135"/>
        <end position="159"/>
    </location>
</feature>
<keyword evidence="1" id="KW-1133">Transmembrane helix</keyword>
<name>A0A2S9XT40_9BACT</name>
<dbReference type="OrthoDB" id="5490872at2"/>
<feature type="transmembrane region" description="Helical" evidence="1">
    <location>
        <begin position="342"/>
        <end position="363"/>
    </location>
</feature>
<evidence type="ECO:0000256" key="1">
    <source>
        <dbReference type="SAM" id="Phobius"/>
    </source>
</evidence>
<dbReference type="RefSeq" id="WP_106093666.1">
    <property type="nucleotide sequence ID" value="NZ_PVNL01000135.1"/>
</dbReference>
<dbReference type="Proteomes" id="UP000238823">
    <property type="component" value="Unassembled WGS sequence"/>
</dbReference>